<feature type="coiled-coil region" evidence="7">
    <location>
        <begin position="1900"/>
        <end position="1927"/>
    </location>
</feature>
<evidence type="ECO:0000259" key="9">
    <source>
        <dbReference type="Pfam" id="PF12340"/>
    </source>
</evidence>
<dbReference type="InterPro" id="IPR051346">
    <property type="entry name" value="OTU_Deubiquitinase"/>
</dbReference>
<comment type="catalytic activity">
    <reaction evidence="1">
        <text>Thiol-dependent hydrolysis of ester, thioester, amide, peptide and isopeptide bonds formed by the C-terminal Gly of ubiquitin (a 76-residue protein attached to proteins as an intracellular targeting signal).</text>
        <dbReference type="EC" id="3.4.19.12"/>
    </reaction>
</comment>
<dbReference type="PANTHER" id="PTHR13367">
    <property type="entry name" value="UBIQUITIN THIOESTERASE"/>
    <property type="match status" value="1"/>
</dbReference>
<accession>A0A2J6R087</accession>
<dbReference type="GO" id="GO:0006508">
    <property type="term" value="P:proteolysis"/>
    <property type="evidence" value="ECO:0007669"/>
    <property type="project" value="UniProtKB-KW"/>
</dbReference>
<evidence type="ECO:0000256" key="2">
    <source>
        <dbReference type="ARBA" id="ARBA00012759"/>
    </source>
</evidence>
<dbReference type="InterPro" id="IPR046541">
    <property type="entry name" value="DUF6606"/>
</dbReference>
<gene>
    <name evidence="12" type="ORF">L207DRAFT_640706</name>
</gene>
<evidence type="ECO:0000259" key="11">
    <source>
        <dbReference type="Pfam" id="PF20255"/>
    </source>
</evidence>
<organism evidence="12 13">
    <name type="scientific">Hyaloscypha variabilis (strain UAMH 11265 / GT02V1 / F)</name>
    <name type="common">Meliniomyces variabilis</name>
    <dbReference type="NCBI Taxonomy" id="1149755"/>
    <lineage>
        <taxon>Eukaryota</taxon>
        <taxon>Fungi</taxon>
        <taxon>Dikarya</taxon>
        <taxon>Ascomycota</taxon>
        <taxon>Pezizomycotina</taxon>
        <taxon>Leotiomycetes</taxon>
        <taxon>Helotiales</taxon>
        <taxon>Hyaloscyphaceae</taxon>
        <taxon>Hyaloscypha</taxon>
        <taxon>Hyaloscypha variabilis</taxon>
    </lineage>
</organism>
<evidence type="ECO:0000256" key="1">
    <source>
        <dbReference type="ARBA" id="ARBA00000707"/>
    </source>
</evidence>
<dbReference type="EMBL" id="KZ613961">
    <property type="protein sequence ID" value="PMD31937.1"/>
    <property type="molecule type" value="Genomic_DNA"/>
</dbReference>
<dbReference type="PANTHER" id="PTHR13367:SF33">
    <property type="entry name" value="P-LOOP CONTAINING NUCLEOSIDE TRIPHOSPHATE HYDROLASE PROTEIN"/>
    <property type="match status" value="1"/>
</dbReference>
<dbReference type="GO" id="GO:0004843">
    <property type="term" value="F:cysteine-type deubiquitinase activity"/>
    <property type="evidence" value="ECO:0007669"/>
    <property type="project" value="UniProtKB-EC"/>
</dbReference>
<dbReference type="SUPFAM" id="SSF52540">
    <property type="entry name" value="P-loop containing nucleoside triphosphate hydrolases"/>
    <property type="match status" value="1"/>
</dbReference>
<name>A0A2J6R087_HYAVF</name>
<feature type="domain" description="DUF6606" evidence="11">
    <location>
        <begin position="7"/>
        <end position="279"/>
    </location>
</feature>
<dbReference type="Pfam" id="PF20255">
    <property type="entry name" value="DUF6606"/>
    <property type="match status" value="1"/>
</dbReference>
<keyword evidence="5" id="KW-0378">Hydrolase</keyword>
<evidence type="ECO:0000256" key="3">
    <source>
        <dbReference type="ARBA" id="ARBA00022670"/>
    </source>
</evidence>
<evidence type="ECO:0000313" key="13">
    <source>
        <dbReference type="Proteomes" id="UP000235786"/>
    </source>
</evidence>
<reference evidence="12 13" key="1">
    <citation type="submission" date="2016-04" db="EMBL/GenBank/DDBJ databases">
        <title>A degradative enzymes factory behind the ericoid mycorrhizal symbiosis.</title>
        <authorList>
            <consortium name="DOE Joint Genome Institute"/>
            <person name="Martino E."/>
            <person name="Morin E."/>
            <person name="Grelet G."/>
            <person name="Kuo A."/>
            <person name="Kohler A."/>
            <person name="Daghino S."/>
            <person name="Barry K."/>
            <person name="Choi C."/>
            <person name="Cichocki N."/>
            <person name="Clum A."/>
            <person name="Copeland A."/>
            <person name="Hainaut M."/>
            <person name="Haridas S."/>
            <person name="Labutti K."/>
            <person name="Lindquist E."/>
            <person name="Lipzen A."/>
            <person name="Khouja H.-R."/>
            <person name="Murat C."/>
            <person name="Ohm R."/>
            <person name="Olson A."/>
            <person name="Spatafora J."/>
            <person name="Veneault-Fourrey C."/>
            <person name="Henrissat B."/>
            <person name="Grigoriev I."/>
            <person name="Martin F."/>
            <person name="Perotto S."/>
        </authorList>
    </citation>
    <scope>NUCLEOTIDE SEQUENCE [LARGE SCALE GENOMIC DNA]</scope>
    <source>
        <strain evidence="12 13">F</strain>
    </source>
</reference>
<keyword evidence="3" id="KW-0645">Protease</keyword>
<dbReference type="Pfam" id="PF12340">
    <property type="entry name" value="DUF3638"/>
    <property type="match status" value="1"/>
</dbReference>
<evidence type="ECO:0000256" key="5">
    <source>
        <dbReference type="ARBA" id="ARBA00022801"/>
    </source>
</evidence>
<dbReference type="EC" id="3.4.19.12" evidence="2"/>
<keyword evidence="6" id="KW-0788">Thiol protease</keyword>
<feature type="domain" description="DUF3645" evidence="10">
    <location>
        <begin position="2344"/>
        <end position="2376"/>
    </location>
</feature>
<evidence type="ECO:0000256" key="7">
    <source>
        <dbReference type="SAM" id="Coils"/>
    </source>
</evidence>
<proteinExistence type="predicted"/>
<dbReference type="Proteomes" id="UP000235786">
    <property type="component" value="Unassembled WGS sequence"/>
</dbReference>
<protein>
    <recommendedName>
        <fullName evidence="2">ubiquitinyl hydrolase 1</fullName>
        <ecNumber evidence="2">3.4.19.12</ecNumber>
    </recommendedName>
</protein>
<evidence type="ECO:0000256" key="6">
    <source>
        <dbReference type="ARBA" id="ARBA00022807"/>
    </source>
</evidence>
<evidence type="ECO:0000256" key="4">
    <source>
        <dbReference type="ARBA" id="ARBA00022786"/>
    </source>
</evidence>
<sequence>MALLESVFNHLVLPSKLPGQRDRDIEGIEQNILTRLIRACDILGELAAQQFAGAWASVGNSLRVCLNTNLGRLEKASILQAFSKLQPKDLLTLHVVEQNAALLIRRHINDGVETVIAEVFETSPSAEDVLAAENALQWDFPGRAVEIPFDEYLNTSFRESLATFLEQASMESLKRFEARSAKANISVIEVRDTADPALVTQMLMPLLEAVGSSVNVPRIRKRVRDDVNIQNAEFPWRRLPFWLVLRVATQRQLCLALGNMSGRACYKFLICTVLAQLLEDCAGQLAPELTVMLKAKLCRRLAKLEMDKTRVYSDSAVYKGLFGSLGSRLKGIIGKATGQVKSDWAIFKKTIERPIPELPPRADEQALHLSLPNSAEYLCNLLNLPRAQQRDPASLHIPPSGDGTMEQVTKFTDRYFSLARLERGIEAERTSAPEPVADCQARCLELAESIIDMFATVADAYDSNPEQMSIFILNLFDLWVRMDECAVRACPLLRDYAPVFSPELLDVLHLPTLSSMRRLQDIQRHLWSRHDNCQFAHKSIFSRPDENCFAVRYVEQSTRLRDLRQHIENASDRSRRNKESEWNSACNKYEDLSQKISDGTCVCSFNRDGSRNVRGCTKCWHWRCRKRMTIAIHEDFLPNDGARKAAVIFELGIPSFLAAYRNATFRIFSDLGHPSKPRASSPPAMLLKDYSQLQRYMTSTVDGVSLASAKKSFLQTHFKAVKMKVGLSDILLPLALDFAYYDIKSGVWLKDLDRQLTFQHLCGIHVPRSLQAVIPSSVHPPPNIDGPSSYEIIASQTKCPSDISVHEFMSYQRLLSGKTRRWLTMLVELGASNLNFSAEDTMHVFNQLAVQAGPAQTGSDLLRDVHLVFRDPSFCQRLTERIDNRLRNITTNWREMHCMEMLITLSLRLFNLTSGRDRQSAERLLKAARESTLQWISHLRDEVRNAAEADAAERAARYGFWAGLLCRRTFTTFVDSGSKMDAEDLCSFVQASVALQENLVGDLAKLPLNLKNMLVRDMKMAYRLRPLIAHSIGSHPDSLGAAINKTWSDPGNSTGRTYSPWQFLSSPNKRWVVSVITSTANKFIVSQVVHYNFVEGHLLVNGKPLGRLPLHIRESEDVTELFGNQHLLTFPSSMSGMSHVMATRIRGNEVHFGLRGNRVVIRALIKDSLLEYVPRRVFTDNGNFDLPLGLIENCVHWLNLGTGHLEIRRKPVIWKTRPSDWILDVSNRRAQRNRVFLVDPHSDLCKRVAGIFRGFEDPQRLTVFQPTLGRLSVEMRRLELSFFVNKSNRLECRELHAEIDPNQDAGTLYGFQSMIVLRDVANIERRSIITALGQLSYKRHGMHIAVRASSTNEYGRFGIDDVLGRLSCPPEPRLLYSKAQFHAFTSFVLPDPLTGRTGTEEALHTLRSGYCQPWTPIGDGPASILRVIKRLSPGREYYPRDKRRLQTVVWDQQLTTSVQHDSYEALVQEILAKSDRLRAFTAHNDEAIDFDMEIPSHLRRRSEIRRRLYERSISDPSRLTAGKDMVYKPRDRQASLPQATNVYRIARLIHKQPFSIHMTRELAAILQGWKLIGGFHYNSDPEITSTCLSDLIENNIGDQWGSLVNFCRQTSPLDSYRLIFRLGLLSFGTKPDMDAIQSLAAFACLDELKALQPPLSPSFVGFKLDTSPTLESLLNSIAASYEGFEPDARKSKIQQDLSREKHRILCEADGRNLAHFLLEQWPSSEPSAGKFESTVIDVELAMERILPDWQRLHRNMGLSQYVNQAQEILDHNKGANAMSTPRAWNDVPTAFRAPDRGSVIPSLSGDLLVKGAPLPWSYSSPSRELLLSTHSPNERSNISRKTTPPKEVIELGNILGLFARSPDVLRQQYGNDLKKSLLALENVSNQPKLQEMPSSVYSISEGIEDARETLNSEFERLQNTLSAEDDRFQWLQLGSLWPCTTPMTILELLRSSSNHRFGNNMREGLVSYGVLATTLQRLLRIKHAYLKGDHHKLAEEWRNTGHENWSPLEFPDWLLLEIESDLLIRREQIDVAYAIISPASRSNSVLQMNMGKGKTSCIVPMAVAILADKKQLSRLIVPKALLLQTAQTMQSRLGGLVGREIRHVPFSRRTLTTPDMLKLYSEHHREILHCCGVILTTPEHILSYKLSGLQRLADSKLGEAQEMIKFQSWLTDTCRDVLDESDFTLAVKTQLIYPSGPQLSVDGHPHRWEVTQTLLSLVEDHLPDLQRDFPRSIEVVKRPRGFPMVHFLRPDVEVALHHRIIDEICAGRMPFLRLADSTLSVSKREIRRILSEGNLDGKAIERMAVSFADRSAACKNILLVRGLLLNRILILCLKKRWNVQYGLHPNRHPIAVPFEAKGVPSEQAEFGHPDVSILFTCLAFYYSGLNLSQFREGLQLVLKSDDPAAEYDRWTYGSDTLPEALHHWNVINVDDQGQVEELWRHLRLNRNVLDHYMNNFVFPVHAKQFGIKQQASGWDLPLFSRSRPGETSCAKTTGFSGTNDNKMMLPLNIKQDDLPSLRQTNAEVLTYLLQARNRQYNLAAWQGKRLTEEELLRKIAAKEIRILIDAGAYILEMDNRTLVKAWLDIDTRAKAAVYFGADNRAWVQYRGGKEVVPLLATPFAENLDECLVYIDEAHTRGIDLKLPQKARGALTLALGQTKDHTVQAAMRLRQLGTTQSVVFFAPPEVHQSILDVCKKTCGEVIDSSHIDSSHVVAWLLEQTCRTNEHLQNLYLAQGMDFCLRTNAQWNHVKFLIENSHREAYLKVIQHPERQTLEQLYGTTTDAQPSLLAHTPFAELKGFMEELSKQRRAANGNGNDIHSSVLEEVEQEREVEFQVEEVRQVQKPMHYKALTFPGLHTAISHFVNTGNLAGGHGYKHIFEALARTSIGQKYNVCRTTSRLFISTEFMRTIELGKRVTNDNFLRPVEWILWSSSSETALIVISEEVELLIPIIRAAREPKVHLITYAAPVTKNMVHFNGLSYYVLPLLPIGYTVPDWFSIELGVLAGRLYINFAECAPLTKYLQLTNTADTEAPERGGEHVSTFTKNPIDFLLEWLTLCRKGQDIMRTPMGYVCQGRPLHESHPFFVMRSADAKEVVTPSVGGKTGGNVDETQDGGYRS</sequence>
<keyword evidence="13" id="KW-1185">Reference proteome</keyword>
<dbReference type="InterPro" id="IPR022105">
    <property type="entry name" value="DUF3645"/>
</dbReference>
<evidence type="ECO:0000259" key="10">
    <source>
        <dbReference type="Pfam" id="PF12359"/>
    </source>
</evidence>
<dbReference type="Pfam" id="PF12359">
    <property type="entry name" value="DUF3645"/>
    <property type="match status" value="1"/>
</dbReference>
<feature type="region of interest" description="Disordered" evidence="8">
    <location>
        <begin position="3094"/>
        <end position="3116"/>
    </location>
</feature>
<evidence type="ECO:0000256" key="8">
    <source>
        <dbReference type="SAM" id="MobiDB-lite"/>
    </source>
</evidence>
<keyword evidence="4" id="KW-0833">Ubl conjugation pathway</keyword>
<dbReference type="InterPro" id="IPR022099">
    <property type="entry name" value="DUF3638"/>
</dbReference>
<dbReference type="InterPro" id="IPR027417">
    <property type="entry name" value="P-loop_NTPase"/>
</dbReference>
<dbReference type="Gene3D" id="3.40.50.300">
    <property type="entry name" value="P-loop containing nucleotide triphosphate hydrolases"/>
    <property type="match status" value="1"/>
</dbReference>
<evidence type="ECO:0000313" key="12">
    <source>
        <dbReference type="EMBL" id="PMD31937.1"/>
    </source>
</evidence>
<keyword evidence="7" id="KW-0175">Coiled coil</keyword>
<dbReference type="OrthoDB" id="3182339at2759"/>
<dbReference type="STRING" id="1149755.A0A2J6R087"/>
<feature type="domain" description="DUF3638" evidence="9">
    <location>
        <begin position="2002"/>
        <end position="2226"/>
    </location>
</feature>